<accession>A0ABZ0D7R2</accession>
<evidence type="ECO:0000313" key="4">
    <source>
        <dbReference type="Proteomes" id="UP001303946"/>
    </source>
</evidence>
<geneLocation type="plasmid" evidence="3 4">
    <name>unnamed2</name>
</geneLocation>
<dbReference type="RefSeq" id="WP_316704687.1">
    <property type="nucleotide sequence ID" value="NZ_CP136338.1"/>
</dbReference>
<sequence>MSYTPDLFAAPETETVLGAFQHAFDAWRAAAVAADRLQRDSTVQVYEDMWAAFTAWCVGQSPPVTLHALNEEDLANFLASREATNRGSLSARHAWRLLSLVDRVLTRYAADHGTTKNESASEYIRRSDEIRRANISDRPGLDYLDAEQARRLVTYLSEVRPGAVDRRQLSGWQELRNLTAVALHLGAGVTPGELRELPLDAPVVAGGRWKDVPWKLKVPGNGNRPPRETLVAPWAGQLLRYWLTVRAEAGLPDKPKAKGKGSEGPFLFPGRSGQQWGKMAHYDAVKAVMEAAGVDDPGAGSGGAFRLRHTFALRQLRKKKSAEDVARWMGIANLEEMERYRSVLDSYEEAV</sequence>
<evidence type="ECO:0000313" key="3">
    <source>
        <dbReference type="EMBL" id="WOB11385.1"/>
    </source>
</evidence>
<keyword evidence="4" id="KW-1185">Reference proteome</keyword>
<reference evidence="3 4" key="1">
    <citation type="submission" date="2023-10" db="EMBL/GenBank/DDBJ databases">
        <title>Bacteria for the degradation of biodegradable plastic PBAT(Polybutylene adipate terephthalate).</title>
        <authorList>
            <person name="Weon H.-Y."/>
            <person name="Yeon J."/>
        </authorList>
    </citation>
    <scope>NUCLEOTIDE SEQUENCE [LARGE SCALE GENOMIC DNA]</scope>
    <source>
        <strain evidence="3 4">SBD 7-3</strain>
        <plasmid evidence="3 4">unnamed2</plasmid>
    </source>
</reference>
<dbReference type="SUPFAM" id="SSF56349">
    <property type="entry name" value="DNA breaking-rejoining enzymes"/>
    <property type="match status" value="1"/>
</dbReference>
<dbReference type="CDD" id="cd00397">
    <property type="entry name" value="DNA_BRE_C"/>
    <property type="match status" value="1"/>
</dbReference>
<dbReference type="EMBL" id="CP136338">
    <property type="protein sequence ID" value="WOB11385.1"/>
    <property type="molecule type" value="Genomic_DNA"/>
</dbReference>
<keyword evidence="3" id="KW-0614">Plasmid</keyword>
<dbReference type="InterPro" id="IPR013762">
    <property type="entry name" value="Integrase-like_cat_sf"/>
</dbReference>
<dbReference type="Gene3D" id="1.10.443.10">
    <property type="entry name" value="Intergrase catalytic core"/>
    <property type="match status" value="1"/>
</dbReference>
<proteinExistence type="predicted"/>
<gene>
    <name evidence="3" type="ORF">RXV79_27760</name>
</gene>
<protein>
    <submittedName>
        <fullName evidence="3">Integrase</fullName>
    </submittedName>
</protein>
<feature type="domain" description="Tyr recombinase" evidence="2">
    <location>
        <begin position="139"/>
        <end position="351"/>
    </location>
</feature>
<dbReference type="InterPro" id="IPR011010">
    <property type="entry name" value="DNA_brk_join_enz"/>
</dbReference>
<evidence type="ECO:0000256" key="1">
    <source>
        <dbReference type="ARBA" id="ARBA00023172"/>
    </source>
</evidence>
<evidence type="ECO:0000259" key="2">
    <source>
        <dbReference type="PROSITE" id="PS51898"/>
    </source>
</evidence>
<organism evidence="3 4">
    <name type="scientific">Piscinibacter gummiphilus</name>
    <dbReference type="NCBI Taxonomy" id="946333"/>
    <lineage>
        <taxon>Bacteria</taxon>
        <taxon>Pseudomonadati</taxon>
        <taxon>Pseudomonadota</taxon>
        <taxon>Betaproteobacteria</taxon>
        <taxon>Burkholderiales</taxon>
        <taxon>Sphaerotilaceae</taxon>
        <taxon>Piscinibacter</taxon>
    </lineage>
</organism>
<name>A0ABZ0D7R2_9BURK</name>
<dbReference type="InterPro" id="IPR002104">
    <property type="entry name" value="Integrase_catalytic"/>
</dbReference>
<dbReference type="PROSITE" id="PS51898">
    <property type="entry name" value="TYR_RECOMBINASE"/>
    <property type="match status" value="1"/>
</dbReference>
<keyword evidence="1" id="KW-0233">DNA recombination</keyword>
<dbReference type="Proteomes" id="UP001303946">
    <property type="component" value="Plasmid unnamed2"/>
</dbReference>